<dbReference type="GO" id="GO:0006508">
    <property type="term" value="P:proteolysis"/>
    <property type="evidence" value="ECO:0007669"/>
    <property type="project" value="UniProtKB-KW"/>
</dbReference>
<keyword evidence="4" id="KW-0645">Protease</keyword>
<dbReference type="Pfam" id="PF00188">
    <property type="entry name" value="CAP"/>
    <property type="match status" value="1"/>
</dbReference>
<dbReference type="Gene3D" id="3.40.33.10">
    <property type="entry name" value="CAP"/>
    <property type="match status" value="1"/>
</dbReference>
<feature type="domain" description="SCP" evidence="3">
    <location>
        <begin position="176"/>
        <end position="291"/>
    </location>
</feature>
<dbReference type="AlphaFoldDB" id="A0A858BYP0"/>
<accession>A0A858BYP0</accession>
<feature type="region of interest" description="Disordered" evidence="1">
    <location>
        <begin position="85"/>
        <end position="164"/>
    </location>
</feature>
<keyword evidence="5" id="KW-1185">Reference proteome</keyword>
<dbReference type="EMBL" id="CP048649">
    <property type="protein sequence ID" value="QIB69186.1"/>
    <property type="molecule type" value="Genomic_DNA"/>
</dbReference>
<evidence type="ECO:0000313" key="4">
    <source>
        <dbReference type="EMBL" id="QIB69186.1"/>
    </source>
</evidence>
<dbReference type="InterPro" id="IPR014258">
    <property type="entry name" value="CAP_domain_YkwD-like"/>
</dbReference>
<dbReference type="Proteomes" id="UP000466848">
    <property type="component" value="Chromosome"/>
</dbReference>
<dbReference type="PANTHER" id="PTHR31157">
    <property type="entry name" value="SCP DOMAIN-CONTAINING PROTEIN"/>
    <property type="match status" value="1"/>
</dbReference>
<dbReference type="RefSeq" id="WP_163066218.1">
    <property type="nucleotide sequence ID" value="NZ_CP048649.1"/>
</dbReference>
<reference evidence="4 5" key="1">
    <citation type="submission" date="2020-02" db="EMBL/GenBank/DDBJ databases">
        <authorList>
            <person name="Kim Y.B."/>
            <person name="Roh S.W."/>
        </authorList>
    </citation>
    <scope>NUCLEOTIDE SEQUENCE [LARGE SCALE GENOMIC DNA]</scope>
    <source>
        <strain evidence="4 5">DSM 103574</strain>
    </source>
</reference>
<name>A0A858BYP0_9FIRM</name>
<evidence type="ECO:0000256" key="2">
    <source>
        <dbReference type="SAM" id="SignalP"/>
    </source>
</evidence>
<dbReference type="InterPro" id="IPR035940">
    <property type="entry name" value="CAP_sf"/>
</dbReference>
<keyword evidence="4" id="KW-0378">Hydrolase</keyword>
<evidence type="ECO:0000256" key="1">
    <source>
        <dbReference type="SAM" id="MobiDB-lite"/>
    </source>
</evidence>
<feature type="compositionally biased region" description="Polar residues" evidence="1">
    <location>
        <begin position="85"/>
        <end position="99"/>
    </location>
</feature>
<evidence type="ECO:0000259" key="3">
    <source>
        <dbReference type="Pfam" id="PF00188"/>
    </source>
</evidence>
<dbReference type="InterPro" id="IPR014044">
    <property type="entry name" value="CAP_dom"/>
</dbReference>
<feature type="signal peptide" evidence="2">
    <location>
        <begin position="1"/>
        <end position="26"/>
    </location>
</feature>
<proteinExistence type="predicted"/>
<dbReference type="PANTHER" id="PTHR31157:SF1">
    <property type="entry name" value="SCP DOMAIN-CONTAINING PROTEIN"/>
    <property type="match status" value="1"/>
</dbReference>
<gene>
    <name evidence="4" type="ORF">Ami103574_07555</name>
</gene>
<organism evidence="4 5">
    <name type="scientific">Aminipila butyrica</name>
    <dbReference type="NCBI Taxonomy" id="433296"/>
    <lineage>
        <taxon>Bacteria</taxon>
        <taxon>Bacillati</taxon>
        <taxon>Bacillota</taxon>
        <taxon>Clostridia</taxon>
        <taxon>Peptostreptococcales</taxon>
        <taxon>Anaerovoracaceae</taxon>
        <taxon>Aminipila</taxon>
    </lineage>
</organism>
<dbReference type="GO" id="GO:0008233">
    <property type="term" value="F:peptidase activity"/>
    <property type="evidence" value="ECO:0007669"/>
    <property type="project" value="UniProtKB-KW"/>
</dbReference>
<dbReference type="CDD" id="cd05379">
    <property type="entry name" value="CAP_bacterial"/>
    <property type="match status" value="1"/>
</dbReference>
<sequence>MKTKFVKTTLSLSLLLLAAAPTAAFAGTNCNANVSVPLNQSVVKNFSSYLNGTGTQDAFKNLSGSGSNCYVQYVDGKLKLVSNNNGSQTQQKVQNSTNCKNGTDTKTNNGTKTDTDTKTNTGTKTDTDTKTNNGTKTDTDTKTNTGTKTDTDTKTNTGTNTNTNAAIGDYEQQVVNIVNQERAKEGLAPLTVNAKLSQVAEKKAEDMRDNNYFSHTSPTYGSPFDMMKQFGVTYTAAGENIAKGQKTPDSVMTAWMNSSGHRANIMNSTYQQIGVGYVTDSNGTTYWVQEFIK</sequence>
<feature type="chain" id="PRO_5032974391" evidence="2">
    <location>
        <begin position="27"/>
        <end position="293"/>
    </location>
</feature>
<dbReference type="KEGG" id="abut:Ami103574_07555"/>
<dbReference type="NCBIfam" id="TIGR02909">
    <property type="entry name" value="spore_YkwD"/>
    <property type="match status" value="1"/>
</dbReference>
<dbReference type="SUPFAM" id="SSF55797">
    <property type="entry name" value="PR-1-like"/>
    <property type="match status" value="1"/>
</dbReference>
<evidence type="ECO:0000313" key="5">
    <source>
        <dbReference type="Proteomes" id="UP000466848"/>
    </source>
</evidence>
<feature type="compositionally biased region" description="Low complexity" evidence="1">
    <location>
        <begin position="100"/>
        <end position="164"/>
    </location>
</feature>
<protein>
    <submittedName>
        <fullName evidence="4">Serine protease</fullName>
    </submittedName>
</protein>
<keyword evidence="2" id="KW-0732">Signal</keyword>